<sequence>MNKDLIIEKLEIFQEKLLYILPEKFRPFFDTINKDTKNLMLVGSRGTGKTTFLLKNLKEKNALYISADNPIVSTIPLFDLVEAAFLKGYESVFIDEVHFANDWSIHLKGIYDVFPDKNIWVSDSSSIILQKGVSDLSRRFPIIEIPLLSLREFIYLVDGKLYPIIDPFDYDPKIIKKIISEINVLSLYRDYIDHGFRPIFLEDLHMYDNKLLKIVEKSIQSDILFLLPQLRENYLRIINAIIGYLALAKIPRLIINSLCKEFSIGKEKLYQLLNALEAIKVIRIIRHEKDYKLNSVGSKIFLYDPGIYKIFNGDSGNLREAYVAALFSEAGMKVYSSKKEEYGDFVIDEKLIEVGGKNKKIKKADFVLKDDIEIPVKNSIPLWLIGFLY</sequence>
<proteinExistence type="predicted"/>
<dbReference type="Pfam" id="PF13173">
    <property type="entry name" value="AAA_14"/>
    <property type="match status" value="1"/>
</dbReference>
<evidence type="ECO:0000259" key="1">
    <source>
        <dbReference type="Pfam" id="PF13173"/>
    </source>
</evidence>
<organism evidence="2 3">
    <name type="scientific">Marinitoga piezophila (strain DSM 14283 / JCM 11233 / KA3)</name>
    <dbReference type="NCBI Taxonomy" id="443254"/>
    <lineage>
        <taxon>Bacteria</taxon>
        <taxon>Thermotogati</taxon>
        <taxon>Thermotogota</taxon>
        <taxon>Thermotogae</taxon>
        <taxon>Petrotogales</taxon>
        <taxon>Petrotogaceae</taxon>
        <taxon>Marinitoga</taxon>
    </lineage>
</organism>
<dbReference type="RefSeq" id="WP_014295951.1">
    <property type="nucleotide sequence ID" value="NC_016751.1"/>
</dbReference>
<dbReference type="OrthoDB" id="9768467at2"/>
<dbReference type="STRING" id="443254.Marpi_0436"/>
<dbReference type="InterPro" id="IPR041682">
    <property type="entry name" value="AAA_14"/>
</dbReference>
<reference evidence="3" key="2">
    <citation type="submission" date="2012-01" db="EMBL/GenBank/DDBJ databases">
        <title>Complete sequence of chromosome of Marinitoga piezophila KA3.</title>
        <authorList>
            <person name="Lucas S."/>
            <person name="Han J."/>
            <person name="Lapidus A."/>
            <person name="Cheng J.-F."/>
            <person name="Goodwin L."/>
            <person name="Pitluck S."/>
            <person name="Peters L."/>
            <person name="Mikhailova N."/>
            <person name="Teshima H."/>
            <person name="Detter J.C."/>
            <person name="Han C."/>
            <person name="Tapia R."/>
            <person name="Land M."/>
            <person name="Hauser L."/>
            <person name="Kyrpides N."/>
            <person name="Ivanova N."/>
            <person name="Pagani I."/>
            <person name="Jebbar M."/>
            <person name="Vannier P."/>
            <person name="Oger P."/>
            <person name="Cario A."/>
            <person name="Bartlett D."/>
            <person name="Noll K.M."/>
            <person name="Woyke T."/>
        </authorList>
    </citation>
    <scope>NUCLEOTIDE SEQUENCE [LARGE SCALE GENOMIC DNA]</scope>
    <source>
        <strain evidence="3">DSM 14283 / JCM 11233 / KA3</strain>
    </source>
</reference>
<dbReference type="Proteomes" id="UP000007161">
    <property type="component" value="Chromosome"/>
</dbReference>
<dbReference type="PANTHER" id="PTHR42990">
    <property type="entry name" value="ATPASE"/>
    <property type="match status" value="1"/>
</dbReference>
<keyword evidence="3" id="KW-1185">Reference proteome</keyword>
<evidence type="ECO:0000313" key="3">
    <source>
        <dbReference type="Proteomes" id="UP000007161"/>
    </source>
</evidence>
<dbReference type="HOGENOM" id="CLU_058017_0_0_0"/>
<feature type="domain" description="AAA" evidence="1">
    <location>
        <begin position="37"/>
        <end position="153"/>
    </location>
</feature>
<dbReference type="AlphaFoldDB" id="H2J4U4"/>
<protein>
    <submittedName>
        <fullName evidence="2">Putative ATPase (AAA+ superfamily)</fullName>
    </submittedName>
</protein>
<name>H2J4U4_MARPK</name>
<dbReference type="PANTHER" id="PTHR42990:SF1">
    <property type="entry name" value="AAA+ ATPASE DOMAIN-CONTAINING PROTEIN"/>
    <property type="match status" value="1"/>
</dbReference>
<accession>H2J4U4</accession>
<dbReference type="InterPro" id="IPR027417">
    <property type="entry name" value="P-loop_NTPase"/>
</dbReference>
<dbReference type="SUPFAM" id="SSF52540">
    <property type="entry name" value="P-loop containing nucleoside triphosphate hydrolases"/>
    <property type="match status" value="1"/>
</dbReference>
<evidence type="ECO:0000313" key="2">
    <source>
        <dbReference type="EMBL" id="AEX84879.1"/>
    </source>
</evidence>
<dbReference type="eggNOG" id="COG1373">
    <property type="taxonomic scope" value="Bacteria"/>
</dbReference>
<dbReference type="KEGG" id="mpz:Marpi_0436"/>
<reference evidence="2 3" key="1">
    <citation type="journal article" date="2012" name="J. Bacteriol.">
        <title>Complete Genome Sequence of the Thermophilic, Piezophilic, Heterotrophic Bacterium Marinitoga piezophila KA3.</title>
        <authorList>
            <person name="Lucas S."/>
            <person name="Han J."/>
            <person name="Lapidus A."/>
            <person name="Cheng J.F."/>
            <person name="Goodwin L.A."/>
            <person name="Pitluck S."/>
            <person name="Peters L."/>
            <person name="Mikhailova N."/>
            <person name="Teshima H."/>
            <person name="Detter J.C."/>
            <person name="Han C."/>
            <person name="Tapia R."/>
            <person name="Land M."/>
            <person name="Hauser L."/>
            <person name="Kyrpides N.C."/>
            <person name="Ivanova N."/>
            <person name="Pagani I."/>
            <person name="Vannier P."/>
            <person name="Oger P."/>
            <person name="Bartlett D.H."/>
            <person name="Noll K.M."/>
            <person name="Woyke T."/>
            <person name="Jebbar M."/>
        </authorList>
    </citation>
    <scope>NUCLEOTIDE SEQUENCE [LARGE SCALE GENOMIC DNA]</scope>
    <source>
        <strain evidence="3">DSM 14283 / JCM 11233 / KA3</strain>
    </source>
</reference>
<gene>
    <name evidence="2" type="ordered locus">Marpi_0436</name>
</gene>
<dbReference type="EMBL" id="CP003257">
    <property type="protein sequence ID" value="AEX84879.1"/>
    <property type="molecule type" value="Genomic_DNA"/>
</dbReference>